<organism evidence="1 2">
    <name type="scientific">Littorina saxatilis</name>
    <dbReference type="NCBI Taxonomy" id="31220"/>
    <lineage>
        <taxon>Eukaryota</taxon>
        <taxon>Metazoa</taxon>
        <taxon>Spiralia</taxon>
        <taxon>Lophotrochozoa</taxon>
        <taxon>Mollusca</taxon>
        <taxon>Gastropoda</taxon>
        <taxon>Caenogastropoda</taxon>
        <taxon>Littorinimorpha</taxon>
        <taxon>Littorinoidea</taxon>
        <taxon>Littorinidae</taxon>
        <taxon>Littorina</taxon>
    </lineage>
</organism>
<dbReference type="AlphaFoldDB" id="A0AAN9FYR6"/>
<evidence type="ECO:0000313" key="2">
    <source>
        <dbReference type="Proteomes" id="UP001374579"/>
    </source>
</evidence>
<dbReference type="EMBL" id="JBAMIC010002637">
    <property type="protein sequence ID" value="KAK7089179.1"/>
    <property type="molecule type" value="Genomic_DNA"/>
</dbReference>
<name>A0AAN9FYR6_9CAEN</name>
<gene>
    <name evidence="1" type="ORF">V1264_024756</name>
</gene>
<proteinExistence type="predicted"/>
<protein>
    <submittedName>
        <fullName evidence="1">Uncharacterized protein</fullName>
    </submittedName>
</protein>
<dbReference type="GO" id="GO:0016020">
    <property type="term" value="C:membrane"/>
    <property type="evidence" value="ECO:0007669"/>
    <property type="project" value="TreeGrafter"/>
</dbReference>
<comment type="caution">
    <text evidence="1">The sequence shown here is derived from an EMBL/GenBank/DDBJ whole genome shotgun (WGS) entry which is preliminary data.</text>
</comment>
<dbReference type="PANTHER" id="PTHR33539">
    <property type="entry name" value="UPF0764 PROTEIN C16ORF89"/>
    <property type="match status" value="1"/>
</dbReference>
<dbReference type="PANTHER" id="PTHR33539:SF1">
    <property type="entry name" value="UPF0764 PROTEIN C16ORF89"/>
    <property type="match status" value="1"/>
</dbReference>
<dbReference type="Pfam" id="PF15882">
    <property type="entry name" value="DUF4735"/>
    <property type="match status" value="1"/>
</dbReference>
<keyword evidence="2" id="KW-1185">Reference proteome</keyword>
<sequence>MQREWMKMVLKWQKPTGCFSLDNQALLSMEKQLSEYQNQERKLMTDLKWEVAMIEKQHQQHHGRKLLREQVMNDGCLSHKSGLGFGTLCLFNRFLVRQTYLNQGKL</sequence>
<evidence type="ECO:0000313" key="1">
    <source>
        <dbReference type="EMBL" id="KAK7089179.1"/>
    </source>
</evidence>
<dbReference type="GO" id="GO:0005829">
    <property type="term" value="C:cytosol"/>
    <property type="evidence" value="ECO:0007669"/>
    <property type="project" value="TreeGrafter"/>
</dbReference>
<accession>A0AAN9FYR6</accession>
<reference evidence="1 2" key="1">
    <citation type="submission" date="2024-02" db="EMBL/GenBank/DDBJ databases">
        <title>Chromosome-scale genome assembly of the rough periwinkle Littorina saxatilis.</title>
        <authorList>
            <person name="De Jode A."/>
            <person name="Faria R."/>
            <person name="Formenti G."/>
            <person name="Sims Y."/>
            <person name="Smith T.P."/>
            <person name="Tracey A."/>
            <person name="Wood J.M.D."/>
            <person name="Zagrodzka Z.B."/>
            <person name="Johannesson K."/>
            <person name="Butlin R.K."/>
            <person name="Leder E.H."/>
        </authorList>
    </citation>
    <scope>NUCLEOTIDE SEQUENCE [LARGE SCALE GENOMIC DNA]</scope>
    <source>
        <strain evidence="1">Snail1</strain>
        <tissue evidence="1">Muscle</tissue>
    </source>
</reference>
<dbReference type="Proteomes" id="UP001374579">
    <property type="component" value="Unassembled WGS sequence"/>
</dbReference>
<dbReference type="InterPro" id="IPR031751">
    <property type="entry name" value="DUF4735"/>
</dbReference>